<feature type="region of interest" description="Disordered" evidence="1">
    <location>
        <begin position="1"/>
        <end position="116"/>
    </location>
</feature>
<dbReference type="AlphaFoldDB" id="A0A3N0YVJ9"/>
<feature type="compositionally biased region" description="Basic and acidic residues" evidence="1">
    <location>
        <begin position="94"/>
        <end position="104"/>
    </location>
</feature>
<evidence type="ECO:0000313" key="2">
    <source>
        <dbReference type="EMBL" id="ROL50226.1"/>
    </source>
</evidence>
<feature type="region of interest" description="Disordered" evidence="1">
    <location>
        <begin position="132"/>
        <end position="183"/>
    </location>
</feature>
<evidence type="ECO:0000313" key="3">
    <source>
        <dbReference type="Proteomes" id="UP000281406"/>
    </source>
</evidence>
<organism evidence="2 3">
    <name type="scientific">Anabarilius grahami</name>
    <name type="common">Kanglang fish</name>
    <name type="synonym">Barilius grahami</name>
    <dbReference type="NCBI Taxonomy" id="495550"/>
    <lineage>
        <taxon>Eukaryota</taxon>
        <taxon>Metazoa</taxon>
        <taxon>Chordata</taxon>
        <taxon>Craniata</taxon>
        <taxon>Vertebrata</taxon>
        <taxon>Euteleostomi</taxon>
        <taxon>Actinopterygii</taxon>
        <taxon>Neopterygii</taxon>
        <taxon>Teleostei</taxon>
        <taxon>Ostariophysi</taxon>
        <taxon>Cypriniformes</taxon>
        <taxon>Xenocyprididae</taxon>
        <taxon>Xenocypridinae</taxon>
        <taxon>Xenocypridinae incertae sedis</taxon>
        <taxon>Anabarilius</taxon>
    </lineage>
</organism>
<keyword evidence="3" id="KW-1185">Reference proteome</keyword>
<feature type="compositionally biased region" description="Polar residues" evidence="1">
    <location>
        <begin position="14"/>
        <end position="24"/>
    </location>
</feature>
<feature type="compositionally biased region" description="Basic and acidic residues" evidence="1">
    <location>
        <begin position="137"/>
        <end position="154"/>
    </location>
</feature>
<feature type="compositionally biased region" description="Polar residues" evidence="1">
    <location>
        <begin position="31"/>
        <end position="44"/>
    </location>
</feature>
<reference evidence="2 3" key="1">
    <citation type="submission" date="2018-10" db="EMBL/GenBank/DDBJ databases">
        <title>Genome assembly for a Yunnan-Guizhou Plateau 3E fish, Anabarilius grahami (Regan), and its evolutionary and genetic applications.</title>
        <authorList>
            <person name="Jiang W."/>
        </authorList>
    </citation>
    <scope>NUCLEOTIDE SEQUENCE [LARGE SCALE GENOMIC DNA]</scope>
    <source>
        <strain evidence="2">AG-KIZ</strain>
        <tissue evidence="2">Muscle</tissue>
    </source>
</reference>
<accession>A0A3N0YVJ9</accession>
<sequence>MREQLQKNTKDNTIHLSTAPTTDYTNRDSEPATNTQTPAETQTSPAHPPEPDPDVPLLMDSNGKFLDHRNSSHIKKTLPAHPPLHAQTHPSVPGEERRQLDKHPTSSTTPTPTYGSLHTCKLAITNFTSTCWPSSPHQEEETKAPPHPHQEKSLQPRAQSYAEAVPTRPPASPTTATPASELSQIREMLRTLCDQLLSR</sequence>
<gene>
    <name evidence="2" type="ORF">DPX16_19030</name>
</gene>
<feature type="compositionally biased region" description="Basic and acidic residues" evidence="1">
    <location>
        <begin position="1"/>
        <end position="13"/>
    </location>
</feature>
<name>A0A3N0YVJ9_ANAGA</name>
<evidence type="ECO:0000256" key="1">
    <source>
        <dbReference type="SAM" id="MobiDB-lite"/>
    </source>
</evidence>
<dbReference type="Proteomes" id="UP000281406">
    <property type="component" value="Unassembled WGS sequence"/>
</dbReference>
<proteinExistence type="predicted"/>
<dbReference type="EMBL" id="RJVU01021200">
    <property type="protein sequence ID" value="ROL50226.1"/>
    <property type="molecule type" value="Genomic_DNA"/>
</dbReference>
<comment type="caution">
    <text evidence="2">The sequence shown here is derived from an EMBL/GenBank/DDBJ whole genome shotgun (WGS) entry which is preliminary data.</text>
</comment>
<protein>
    <submittedName>
        <fullName evidence="2">Uncharacterized protein</fullName>
    </submittedName>
</protein>